<accession>A0A016WP66</accession>
<keyword evidence="2" id="KW-1185">Reference proteome</keyword>
<sequence length="100" mass="11215">MCTTAQTKKQLHYVKRNSMLATSFSRRVHCQAVRYQTSAPLRRRLGLDCGSRSAGSSRLKPLHSAAIGQARCVECECCANGGATGINRRYSRKRMYIQTF</sequence>
<name>A0A016WP66_9BILA</name>
<dbReference type="Proteomes" id="UP000024635">
    <property type="component" value="Unassembled WGS sequence"/>
</dbReference>
<protein>
    <submittedName>
        <fullName evidence="1">Uncharacterized protein</fullName>
    </submittedName>
</protein>
<gene>
    <name evidence="1" type="primary">Acey_s0569.g93</name>
    <name evidence="1" type="ORF">Y032_0569g93</name>
</gene>
<dbReference type="AlphaFoldDB" id="A0A016WP66"/>
<comment type="caution">
    <text evidence="1">The sequence shown here is derived from an EMBL/GenBank/DDBJ whole genome shotgun (WGS) entry which is preliminary data.</text>
</comment>
<organism evidence="1 2">
    <name type="scientific">Ancylostoma ceylanicum</name>
    <dbReference type="NCBI Taxonomy" id="53326"/>
    <lineage>
        <taxon>Eukaryota</taxon>
        <taxon>Metazoa</taxon>
        <taxon>Ecdysozoa</taxon>
        <taxon>Nematoda</taxon>
        <taxon>Chromadorea</taxon>
        <taxon>Rhabditida</taxon>
        <taxon>Rhabditina</taxon>
        <taxon>Rhabditomorpha</taxon>
        <taxon>Strongyloidea</taxon>
        <taxon>Ancylostomatidae</taxon>
        <taxon>Ancylostomatinae</taxon>
        <taxon>Ancylostoma</taxon>
    </lineage>
</organism>
<proteinExistence type="predicted"/>
<dbReference type="EMBL" id="JARK01000169">
    <property type="protein sequence ID" value="EYC41450.1"/>
    <property type="molecule type" value="Genomic_DNA"/>
</dbReference>
<evidence type="ECO:0000313" key="2">
    <source>
        <dbReference type="Proteomes" id="UP000024635"/>
    </source>
</evidence>
<evidence type="ECO:0000313" key="1">
    <source>
        <dbReference type="EMBL" id="EYC41450.1"/>
    </source>
</evidence>
<reference evidence="2" key="1">
    <citation type="journal article" date="2015" name="Nat. Genet.">
        <title>The genome and transcriptome of the zoonotic hookworm Ancylostoma ceylanicum identify infection-specific gene families.</title>
        <authorList>
            <person name="Schwarz E.M."/>
            <person name="Hu Y."/>
            <person name="Antoshechkin I."/>
            <person name="Miller M.M."/>
            <person name="Sternberg P.W."/>
            <person name="Aroian R.V."/>
        </authorList>
    </citation>
    <scope>NUCLEOTIDE SEQUENCE</scope>
    <source>
        <strain evidence="2">HY135</strain>
    </source>
</reference>